<feature type="transmembrane region" description="Helical" evidence="7">
    <location>
        <begin position="6"/>
        <end position="30"/>
    </location>
</feature>
<evidence type="ECO:0000256" key="6">
    <source>
        <dbReference type="RuleBase" id="RU000461"/>
    </source>
</evidence>
<evidence type="ECO:0000313" key="9">
    <source>
        <dbReference type="Proteomes" id="UP001301958"/>
    </source>
</evidence>
<evidence type="ECO:0000256" key="1">
    <source>
        <dbReference type="ARBA" id="ARBA00001971"/>
    </source>
</evidence>
<evidence type="ECO:0000256" key="3">
    <source>
        <dbReference type="ARBA" id="ARBA00022723"/>
    </source>
</evidence>
<name>A0AAN7BM26_9PEZI</name>
<evidence type="ECO:0000256" key="4">
    <source>
        <dbReference type="ARBA" id="ARBA00023004"/>
    </source>
</evidence>
<dbReference type="InterPro" id="IPR036396">
    <property type="entry name" value="Cyt_P450_sf"/>
</dbReference>
<dbReference type="PRINTS" id="PR00463">
    <property type="entry name" value="EP450I"/>
</dbReference>
<dbReference type="InterPro" id="IPR001128">
    <property type="entry name" value="Cyt_P450"/>
</dbReference>
<dbReference type="Gene3D" id="1.10.630.10">
    <property type="entry name" value="Cytochrome P450"/>
    <property type="match status" value="1"/>
</dbReference>
<keyword evidence="7" id="KW-0812">Transmembrane</keyword>
<keyword evidence="6" id="KW-0503">Monooxygenase</keyword>
<dbReference type="PANTHER" id="PTHR24305:SF199">
    <property type="entry name" value="P450, PUTATIVE (EUROFUNG)-RELATED"/>
    <property type="match status" value="1"/>
</dbReference>
<keyword evidence="7" id="KW-1133">Transmembrane helix</keyword>
<dbReference type="SUPFAM" id="SSF48264">
    <property type="entry name" value="Cytochrome P450"/>
    <property type="match status" value="1"/>
</dbReference>
<comment type="cofactor">
    <cofactor evidence="1 5">
        <name>heme</name>
        <dbReference type="ChEBI" id="CHEBI:30413"/>
    </cofactor>
</comment>
<dbReference type="AlphaFoldDB" id="A0AAN7BM26"/>
<protein>
    <submittedName>
        <fullName evidence="8">Cytochrome P450</fullName>
    </submittedName>
</protein>
<reference evidence="8" key="2">
    <citation type="submission" date="2023-05" db="EMBL/GenBank/DDBJ databases">
        <authorList>
            <consortium name="Lawrence Berkeley National Laboratory"/>
            <person name="Steindorff A."/>
            <person name="Hensen N."/>
            <person name="Bonometti L."/>
            <person name="Westerberg I."/>
            <person name="Brannstrom I.O."/>
            <person name="Guillou S."/>
            <person name="Cros-Aarteil S."/>
            <person name="Calhoun S."/>
            <person name="Haridas S."/>
            <person name="Kuo A."/>
            <person name="Mondo S."/>
            <person name="Pangilinan J."/>
            <person name="Riley R."/>
            <person name="Labutti K."/>
            <person name="Andreopoulos B."/>
            <person name="Lipzen A."/>
            <person name="Chen C."/>
            <person name="Yanf M."/>
            <person name="Daum C."/>
            <person name="Ng V."/>
            <person name="Clum A."/>
            <person name="Ohm R."/>
            <person name="Martin F."/>
            <person name="Silar P."/>
            <person name="Natvig D."/>
            <person name="Lalanne C."/>
            <person name="Gautier V."/>
            <person name="Ament-Velasquez S.L."/>
            <person name="Kruys A."/>
            <person name="Hutchinson M.I."/>
            <person name="Powell A.J."/>
            <person name="Barry K."/>
            <person name="Miller A.N."/>
            <person name="Grigoriev I.V."/>
            <person name="Debuchy R."/>
            <person name="Gladieux P."/>
            <person name="Thoren M.H."/>
            <person name="Johannesson H."/>
        </authorList>
    </citation>
    <scope>NUCLEOTIDE SEQUENCE</scope>
    <source>
        <strain evidence="8">CBS 990.96</strain>
    </source>
</reference>
<dbReference type="Proteomes" id="UP001301958">
    <property type="component" value="Unassembled WGS sequence"/>
</dbReference>
<keyword evidence="2 5" id="KW-0349">Heme</keyword>
<dbReference type="InterPro" id="IPR017972">
    <property type="entry name" value="Cyt_P450_CS"/>
</dbReference>
<proteinExistence type="inferred from homology"/>
<keyword evidence="6" id="KW-0560">Oxidoreductase</keyword>
<organism evidence="8 9">
    <name type="scientific">Podospora fimiseda</name>
    <dbReference type="NCBI Taxonomy" id="252190"/>
    <lineage>
        <taxon>Eukaryota</taxon>
        <taxon>Fungi</taxon>
        <taxon>Dikarya</taxon>
        <taxon>Ascomycota</taxon>
        <taxon>Pezizomycotina</taxon>
        <taxon>Sordariomycetes</taxon>
        <taxon>Sordariomycetidae</taxon>
        <taxon>Sordariales</taxon>
        <taxon>Podosporaceae</taxon>
        <taxon>Podospora</taxon>
    </lineage>
</organism>
<dbReference type="PRINTS" id="PR00385">
    <property type="entry name" value="P450"/>
</dbReference>
<evidence type="ECO:0000313" key="8">
    <source>
        <dbReference type="EMBL" id="KAK4225790.1"/>
    </source>
</evidence>
<feature type="binding site" description="axial binding residue" evidence="5">
    <location>
        <position position="458"/>
    </location>
    <ligand>
        <name>heme</name>
        <dbReference type="ChEBI" id="CHEBI:30413"/>
    </ligand>
    <ligandPart>
        <name>Fe</name>
        <dbReference type="ChEBI" id="CHEBI:18248"/>
    </ligandPart>
</feature>
<dbReference type="PANTHER" id="PTHR24305">
    <property type="entry name" value="CYTOCHROME P450"/>
    <property type="match status" value="1"/>
</dbReference>
<accession>A0AAN7BM26</accession>
<keyword evidence="9" id="KW-1185">Reference proteome</keyword>
<evidence type="ECO:0000256" key="5">
    <source>
        <dbReference type="PIRSR" id="PIRSR602401-1"/>
    </source>
</evidence>
<dbReference type="GO" id="GO:0016705">
    <property type="term" value="F:oxidoreductase activity, acting on paired donors, with incorporation or reduction of molecular oxygen"/>
    <property type="evidence" value="ECO:0007669"/>
    <property type="project" value="InterPro"/>
</dbReference>
<keyword evidence="7" id="KW-0472">Membrane</keyword>
<dbReference type="EMBL" id="MU865359">
    <property type="protein sequence ID" value="KAK4225790.1"/>
    <property type="molecule type" value="Genomic_DNA"/>
</dbReference>
<reference evidence="8" key="1">
    <citation type="journal article" date="2023" name="Mol. Phylogenet. Evol.">
        <title>Genome-scale phylogeny and comparative genomics of the fungal order Sordariales.</title>
        <authorList>
            <person name="Hensen N."/>
            <person name="Bonometti L."/>
            <person name="Westerberg I."/>
            <person name="Brannstrom I.O."/>
            <person name="Guillou S."/>
            <person name="Cros-Aarteil S."/>
            <person name="Calhoun S."/>
            <person name="Haridas S."/>
            <person name="Kuo A."/>
            <person name="Mondo S."/>
            <person name="Pangilinan J."/>
            <person name="Riley R."/>
            <person name="LaButti K."/>
            <person name="Andreopoulos B."/>
            <person name="Lipzen A."/>
            <person name="Chen C."/>
            <person name="Yan M."/>
            <person name="Daum C."/>
            <person name="Ng V."/>
            <person name="Clum A."/>
            <person name="Steindorff A."/>
            <person name="Ohm R.A."/>
            <person name="Martin F."/>
            <person name="Silar P."/>
            <person name="Natvig D.O."/>
            <person name="Lalanne C."/>
            <person name="Gautier V."/>
            <person name="Ament-Velasquez S.L."/>
            <person name="Kruys A."/>
            <person name="Hutchinson M.I."/>
            <person name="Powell A.J."/>
            <person name="Barry K."/>
            <person name="Miller A.N."/>
            <person name="Grigoriev I.V."/>
            <person name="Debuchy R."/>
            <person name="Gladieux P."/>
            <person name="Hiltunen Thoren M."/>
            <person name="Johannesson H."/>
        </authorList>
    </citation>
    <scope>NUCLEOTIDE SEQUENCE</scope>
    <source>
        <strain evidence="8">CBS 990.96</strain>
    </source>
</reference>
<dbReference type="InterPro" id="IPR050121">
    <property type="entry name" value="Cytochrome_P450_monoxygenase"/>
</dbReference>
<gene>
    <name evidence="8" type="ORF">QBC38DRAFT_251622</name>
</gene>
<dbReference type="InterPro" id="IPR002401">
    <property type="entry name" value="Cyt_P450_E_grp-I"/>
</dbReference>
<comment type="similarity">
    <text evidence="6">Belongs to the cytochrome P450 family.</text>
</comment>
<dbReference type="GO" id="GO:0005506">
    <property type="term" value="F:iron ion binding"/>
    <property type="evidence" value="ECO:0007669"/>
    <property type="project" value="InterPro"/>
</dbReference>
<sequence length="514" mass="58050">MDTITVSWSSAVVALVFVYCTVNIFYNLFFHPLSRVPGPRLWAATRLRFVQSLVTGNLTRDIRKLHEKYGPVVRTAPDEVSFASEEAVRDIFNGRTGAKQFPRDTVFWKAPPGQADNLIHANDYADSSRMRQVAMPAFTERALTSQEPRIKSYVDLTMHKLSELVAETSRKGSNSSGAVIDAVRWMNWFGFDLVGELSLGESFGCLQDVQNHPWVDMIFDYLKVMTLSIATRYYRGVEDLLLLLVPPSLKKQQADHNQHALDKLHRRVAAKKDKVGEDGFVDFIDPMIDQNNNPGFKRMSMAEVESTMSNILIAGSETTGSTLSGLLNLLSQNPTELRKLETEIRGTFDKEEDITLRALQNLPFLNAALNESMRVANPVPGGLLRVAPMGGATVCGIYLPEKTHVHVDFISMALSEKYFHRPNEFLPDRWLPEHLRPSEFVKDHLNSQKPFGLGSRSCIGKAFAMAEMRMLVARLVWKFDISEGPGKKVSWNDLKTFVVAERIPMRIKIKERVF</sequence>
<evidence type="ECO:0000256" key="7">
    <source>
        <dbReference type="SAM" id="Phobius"/>
    </source>
</evidence>
<dbReference type="GO" id="GO:0020037">
    <property type="term" value="F:heme binding"/>
    <property type="evidence" value="ECO:0007669"/>
    <property type="project" value="InterPro"/>
</dbReference>
<dbReference type="Pfam" id="PF00067">
    <property type="entry name" value="p450"/>
    <property type="match status" value="1"/>
</dbReference>
<dbReference type="GO" id="GO:0004497">
    <property type="term" value="F:monooxygenase activity"/>
    <property type="evidence" value="ECO:0007669"/>
    <property type="project" value="UniProtKB-KW"/>
</dbReference>
<comment type="caution">
    <text evidence="8">The sequence shown here is derived from an EMBL/GenBank/DDBJ whole genome shotgun (WGS) entry which is preliminary data.</text>
</comment>
<dbReference type="CDD" id="cd11058">
    <property type="entry name" value="CYP60B-like"/>
    <property type="match status" value="1"/>
</dbReference>
<dbReference type="PROSITE" id="PS00086">
    <property type="entry name" value="CYTOCHROME_P450"/>
    <property type="match status" value="1"/>
</dbReference>
<keyword evidence="3 5" id="KW-0479">Metal-binding</keyword>
<evidence type="ECO:0000256" key="2">
    <source>
        <dbReference type="ARBA" id="ARBA00022617"/>
    </source>
</evidence>
<keyword evidence="4 5" id="KW-0408">Iron</keyword>